<feature type="transmembrane region" description="Helical" evidence="2">
    <location>
        <begin position="123"/>
        <end position="149"/>
    </location>
</feature>
<dbReference type="Proteomes" id="UP001610335">
    <property type="component" value="Unassembled WGS sequence"/>
</dbReference>
<accession>A0ABR4IWL0</accession>
<feature type="region of interest" description="Disordered" evidence="1">
    <location>
        <begin position="350"/>
        <end position="374"/>
    </location>
</feature>
<name>A0ABR4IWL0_9EURO</name>
<feature type="compositionally biased region" description="Basic and acidic residues" evidence="1">
    <location>
        <begin position="1"/>
        <end position="29"/>
    </location>
</feature>
<keyword evidence="2" id="KW-0812">Transmembrane</keyword>
<keyword evidence="4" id="KW-1185">Reference proteome</keyword>
<feature type="compositionally biased region" description="Acidic residues" evidence="1">
    <location>
        <begin position="274"/>
        <end position="285"/>
    </location>
</feature>
<keyword evidence="2" id="KW-0472">Membrane</keyword>
<evidence type="ECO:0000256" key="2">
    <source>
        <dbReference type="SAM" id="Phobius"/>
    </source>
</evidence>
<evidence type="ECO:0008006" key="5">
    <source>
        <dbReference type="Google" id="ProtNLM"/>
    </source>
</evidence>
<proteinExistence type="predicted"/>
<gene>
    <name evidence="3" type="ORF">BDW59DRAFT_157592</name>
</gene>
<feature type="region of interest" description="Disordered" evidence="1">
    <location>
        <begin position="1"/>
        <end position="44"/>
    </location>
</feature>
<evidence type="ECO:0000313" key="4">
    <source>
        <dbReference type="Proteomes" id="UP001610335"/>
    </source>
</evidence>
<feature type="region of interest" description="Disordered" evidence="1">
    <location>
        <begin position="308"/>
        <end position="327"/>
    </location>
</feature>
<sequence>MSRNNRDEHPLEGNTDAHDACRGSEDDHNLTALQEKAQTRSKPRRYRRMFSKMAAAAVLSAGEEILASWLAKDRGKNGRFYTSRVPKQAIYGSLIHTPINHWLLKAARYLFRGRTGQTSRFLAILFGLLVVAPVQKIMFFAAGAIIAGARTFDQVRATVRAALLPVMKVLLLMYPIAVAFALNFLPEIAWPRFFDIVNSGINVYGNTHVKKKRIEALRRRYLGNPVIKKEESDESDVGSIAVPAALPPTNPPIPRANLGAGTSPRLYRVRSDSSDSDADENETESDASPIRIPFHSRSYYAANRSGGSIAGRDGVGSDTSQPGATAAYTTDTWDPLYTLDILNYLDREEMERGSEIDSDTSSDLPTPRLRYSRR</sequence>
<organism evidence="3 4">
    <name type="scientific">Aspergillus cavernicola</name>
    <dbReference type="NCBI Taxonomy" id="176166"/>
    <lineage>
        <taxon>Eukaryota</taxon>
        <taxon>Fungi</taxon>
        <taxon>Dikarya</taxon>
        <taxon>Ascomycota</taxon>
        <taxon>Pezizomycotina</taxon>
        <taxon>Eurotiomycetes</taxon>
        <taxon>Eurotiomycetidae</taxon>
        <taxon>Eurotiales</taxon>
        <taxon>Aspergillaceae</taxon>
        <taxon>Aspergillus</taxon>
        <taxon>Aspergillus subgen. Nidulantes</taxon>
    </lineage>
</organism>
<dbReference type="EMBL" id="JBFXLS010000007">
    <property type="protein sequence ID" value="KAL2832130.1"/>
    <property type="molecule type" value="Genomic_DNA"/>
</dbReference>
<protein>
    <recommendedName>
        <fullName evidence="5">Integral membrane protein</fullName>
    </recommendedName>
</protein>
<evidence type="ECO:0000256" key="1">
    <source>
        <dbReference type="SAM" id="MobiDB-lite"/>
    </source>
</evidence>
<feature type="region of interest" description="Disordered" evidence="1">
    <location>
        <begin position="241"/>
        <end position="291"/>
    </location>
</feature>
<feature type="compositionally biased region" description="Polar residues" evidence="1">
    <location>
        <begin position="317"/>
        <end position="327"/>
    </location>
</feature>
<feature type="compositionally biased region" description="Pro residues" evidence="1">
    <location>
        <begin position="245"/>
        <end position="254"/>
    </location>
</feature>
<evidence type="ECO:0000313" key="3">
    <source>
        <dbReference type="EMBL" id="KAL2832130.1"/>
    </source>
</evidence>
<reference evidence="3 4" key="1">
    <citation type="submission" date="2024-07" db="EMBL/GenBank/DDBJ databases">
        <title>Section-level genome sequencing and comparative genomics of Aspergillus sections Usti and Cavernicolus.</title>
        <authorList>
            <consortium name="Lawrence Berkeley National Laboratory"/>
            <person name="Nybo J.L."/>
            <person name="Vesth T.C."/>
            <person name="Theobald S."/>
            <person name="Frisvad J.C."/>
            <person name="Larsen T.O."/>
            <person name="Kjaerboelling I."/>
            <person name="Rothschild-Mancinelli K."/>
            <person name="Lyhne E.K."/>
            <person name="Kogle M.E."/>
            <person name="Barry K."/>
            <person name="Clum A."/>
            <person name="Na H."/>
            <person name="Ledsgaard L."/>
            <person name="Lin J."/>
            <person name="Lipzen A."/>
            <person name="Kuo A."/>
            <person name="Riley R."/>
            <person name="Mondo S."/>
            <person name="LaButti K."/>
            <person name="Haridas S."/>
            <person name="Pangalinan J."/>
            <person name="Salamov A.A."/>
            <person name="Simmons B.A."/>
            <person name="Magnuson J.K."/>
            <person name="Chen J."/>
            <person name="Drula E."/>
            <person name="Henrissat B."/>
            <person name="Wiebenga A."/>
            <person name="Lubbers R.J."/>
            <person name="Gomes A.C."/>
            <person name="Makela M.R."/>
            <person name="Stajich J."/>
            <person name="Grigoriev I.V."/>
            <person name="Mortensen U.H."/>
            <person name="De vries R.P."/>
            <person name="Baker S.E."/>
            <person name="Andersen M.R."/>
        </authorList>
    </citation>
    <scope>NUCLEOTIDE SEQUENCE [LARGE SCALE GENOMIC DNA]</scope>
    <source>
        <strain evidence="3 4">CBS 600.67</strain>
    </source>
</reference>
<comment type="caution">
    <text evidence="3">The sequence shown here is derived from an EMBL/GenBank/DDBJ whole genome shotgun (WGS) entry which is preliminary data.</text>
</comment>
<feature type="transmembrane region" description="Helical" evidence="2">
    <location>
        <begin position="161"/>
        <end position="185"/>
    </location>
</feature>
<keyword evidence="2" id="KW-1133">Transmembrane helix</keyword>